<accession>A0A1G4G5I8</accession>
<proteinExistence type="predicted"/>
<dbReference type="KEGG" id="pmuc:ING2E5A_0912"/>
<dbReference type="EMBL" id="LT608328">
    <property type="protein sequence ID" value="SCM56507.1"/>
    <property type="molecule type" value="Genomic_DNA"/>
</dbReference>
<dbReference type="PANTHER" id="PTHR36848:SF2">
    <property type="entry name" value="SECRETED PROTEIN"/>
    <property type="match status" value="1"/>
</dbReference>
<organism evidence="1 2">
    <name type="scientific">Petrimonas mucosa</name>
    <dbReference type="NCBI Taxonomy" id="1642646"/>
    <lineage>
        <taxon>Bacteria</taxon>
        <taxon>Pseudomonadati</taxon>
        <taxon>Bacteroidota</taxon>
        <taxon>Bacteroidia</taxon>
        <taxon>Bacteroidales</taxon>
        <taxon>Dysgonomonadaceae</taxon>
        <taxon>Petrimonas</taxon>
    </lineage>
</organism>
<dbReference type="Proteomes" id="UP000178485">
    <property type="component" value="Chromosome i"/>
</dbReference>
<dbReference type="AlphaFoldDB" id="A0A1G4G5I8"/>
<dbReference type="PANTHER" id="PTHR36848">
    <property type="entry name" value="DNA-BINDING PROTEIN (PUTATIVE SECRETED PROTEIN)-RELATED"/>
    <property type="match status" value="1"/>
</dbReference>
<dbReference type="InterPro" id="IPR008979">
    <property type="entry name" value="Galactose-bd-like_sf"/>
</dbReference>
<keyword evidence="2" id="KW-1185">Reference proteome</keyword>
<sequence length="953" mass="109456">MDRRSFIIRSAALSAGLVVTGGIPLLGADAAEVNSGKGAGDIYSTFSEPDARFHPFVRWWWNGNKVEKNEIIRELRLLKEAGVGGVEINPISFPSTGDDLGIKSLRWLSDEWIEMLQVAFSEAKRLGMTCDLIVGSGWPFGSETLPPDERAQVALIFAETLEGPMEYEVSRYHIFRETDPGVTDTFPGRTFEILSLKLVPDPMESLNQVIELSDWRDQERFVIKVPEGKHVFYALVKVNSFASVINGAPGAAGPILNHMDKAAVKKYLNHMSDTIQKKIGPLSNHLRALFTDSMELEGCNWCEDFADEFKKRRGYDLMPYLPFTMFKVGRLGAVVDEKYGVTKSPEFEEIIRRVRFDFEYTKAELLYERFTETYLEWCREQNVKSRAQAYGRGFFPLETSLGYDIPEGESWTTNWLRHKLGEEMSDQDYRRGRGYTMINKYVSSAAHLTGKRVVSCEEMTNTYLVFNATLELLKIGSDQAIMSGITHSIWHGFNYSPPEAPFPGWVQYGSYYNENNNWWPYFKYLNQYKARISSLLQQADMYTDMAILPANYDMWGEIGVQTDPFPEKLNVPYTSILWESINKNGGAADYVTEKIIQDATVEKGKLCYGPKKYGILFLPEVKSMFPETMAKLYEFVSKGGKIYSIGCLPEKSLGLNNYQENDKKVSRLVEKLRAFPDRFVLISKPDDLRYLEWYTGLQQQYRLPHYLEIGQPDRYLMQTRYQADDKSEIFFFANAHKHEGRSSRITFSREITNGRYPWLLDPETGRSYRLKLEGNSLQLNLGPAESRIIVFNKEKNGSYWEELPLNHPAAEQQNDNWEVELRHSRENWVTNLKMTELKDLKDTDYLRFTGTAVYKKRINIRKKGTILNLGKVAGVSELFVNGKSQGVKWYGNRIYKLDDVKIGENEIEVHVVTTMGNYMQTLTDNPTAQKYTNRKGREQEIQSMGLIGPVMVY</sequence>
<dbReference type="InterPro" id="IPR053161">
    <property type="entry name" value="Ulvan_degrading_GH"/>
</dbReference>
<dbReference type="SUPFAM" id="SSF49785">
    <property type="entry name" value="Galactose-binding domain-like"/>
    <property type="match status" value="1"/>
</dbReference>
<name>A0A1G4G5I8_9BACT</name>
<evidence type="ECO:0000313" key="2">
    <source>
        <dbReference type="Proteomes" id="UP000178485"/>
    </source>
</evidence>
<dbReference type="Pfam" id="PF17132">
    <property type="entry name" value="Glyco_hydro_106"/>
    <property type="match status" value="1"/>
</dbReference>
<dbReference type="STRING" id="1642646.ING2E5A_0912"/>
<protein>
    <submittedName>
        <fullName evidence="1">Tat pathway signal sequence domain protein</fullName>
    </submittedName>
</protein>
<evidence type="ECO:0000313" key="1">
    <source>
        <dbReference type="EMBL" id="SCM56507.1"/>
    </source>
</evidence>
<reference evidence="1 2" key="1">
    <citation type="submission" date="2016-08" db="EMBL/GenBank/DDBJ databases">
        <authorList>
            <person name="Seilhamer J.J."/>
        </authorList>
    </citation>
    <scope>NUCLEOTIDE SEQUENCE [LARGE SCALE GENOMIC DNA]</scope>
    <source>
        <strain evidence="1">ING2-E5A</strain>
    </source>
</reference>
<gene>
    <name evidence="1" type="ORF">ING2E5A_0912</name>
</gene>
<dbReference type="RefSeq" id="WP_071136352.1">
    <property type="nucleotide sequence ID" value="NZ_DUQN01000106.1"/>
</dbReference>
<dbReference type="Gene3D" id="2.60.120.260">
    <property type="entry name" value="Galactose-binding domain-like"/>
    <property type="match status" value="1"/>
</dbReference>